<dbReference type="InterPro" id="IPR000055">
    <property type="entry name" value="Restrct_endonuc_typeI_TRD"/>
</dbReference>
<evidence type="ECO:0000256" key="1">
    <source>
        <dbReference type="ARBA" id="ARBA00010923"/>
    </source>
</evidence>
<keyword evidence="5" id="KW-0378">Hydrolase</keyword>
<dbReference type="EC" id="3.1.21.3" evidence="5"/>
<sequence length="346" mass="40138">MASKDMSNYYLLKKGDFAYNKSYSNGFPLGTVKRLDKYDQGALSSLYIVFRPKKVNTDFLSIYYDTNKWHREVMKLSAEGARNHGLLNIPVNSFFEKNIIIPIHEKEQLEIAKFLKRLEKIIALHQRSFNMLNQKKQVLLRKMFPSLREDIPSIRFNSFEQDWKLSNLGDLGEVLTGNTPSTKMESYWEKGKNGYIWITPSDVFKYKTSESMRYLSEEGWKKARKVPKNSVLITSIASIGKNTINQMPAAFNQQINAIIPKENSAYFILTCMEKNKVQFSSIAGKTATPIINKTDFKKFKVKVPQHPEQLVIGDLFEKIDDILSYYQKKLDVLQKIKSIYLSKMFL</sequence>
<dbReference type="EMBL" id="JACHFF010000001">
    <property type="protein sequence ID" value="MBB6422204.1"/>
    <property type="molecule type" value="Genomic_DNA"/>
</dbReference>
<comment type="similarity">
    <text evidence="1">Belongs to the type-I restriction system S methylase family.</text>
</comment>
<dbReference type="SUPFAM" id="SSF116734">
    <property type="entry name" value="DNA methylase specificity domain"/>
    <property type="match status" value="2"/>
</dbReference>
<dbReference type="GO" id="GO:0009035">
    <property type="term" value="F:type I site-specific deoxyribonuclease activity"/>
    <property type="evidence" value="ECO:0007669"/>
    <property type="project" value="UniProtKB-EC"/>
</dbReference>
<name>A0ABR6QKR3_9STAP</name>
<dbReference type="PANTHER" id="PTHR30408:SF12">
    <property type="entry name" value="TYPE I RESTRICTION ENZYME MJAVIII SPECIFICITY SUBUNIT"/>
    <property type="match status" value="1"/>
</dbReference>
<dbReference type="Pfam" id="PF01420">
    <property type="entry name" value="Methylase_S"/>
    <property type="match status" value="2"/>
</dbReference>
<feature type="domain" description="Type I restriction modification DNA specificity" evidence="4">
    <location>
        <begin position="10"/>
        <end position="130"/>
    </location>
</feature>
<evidence type="ECO:0000313" key="5">
    <source>
        <dbReference type="EMBL" id="MBB6422204.1"/>
    </source>
</evidence>
<dbReference type="RefSeq" id="WP_229714937.1">
    <property type="nucleotide sequence ID" value="NZ_BMCO01000001.1"/>
</dbReference>
<protein>
    <submittedName>
        <fullName evidence="5">Type I restriction enzyme S subunit</fullName>
        <ecNumber evidence="5">3.1.21.3</ecNumber>
    </submittedName>
</protein>
<feature type="domain" description="Type I restriction modification DNA specificity" evidence="4">
    <location>
        <begin position="161"/>
        <end position="331"/>
    </location>
</feature>
<evidence type="ECO:0000259" key="4">
    <source>
        <dbReference type="Pfam" id="PF01420"/>
    </source>
</evidence>
<accession>A0ABR6QKR3</accession>
<evidence type="ECO:0000256" key="3">
    <source>
        <dbReference type="ARBA" id="ARBA00023125"/>
    </source>
</evidence>
<dbReference type="Gene3D" id="1.10.287.1120">
    <property type="entry name" value="Bipartite methylase S protein"/>
    <property type="match status" value="1"/>
</dbReference>
<gene>
    <name evidence="5" type="ORF">HNR41_000130</name>
</gene>
<evidence type="ECO:0000313" key="6">
    <source>
        <dbReference type="Proteomes" id="UP000545588"/>
    </source>
</evidence>
<dbReference type="Gene3D" id="3.90.220.20">
    <property type="entry name" value="DNA methylase specificity domains"/>
    <property type="match status" value="2"/>
</dbReference>
<keyword evidence="2" id="KW-0680">Restriction system</keyword>
<evidence type="ECO:0000256" key="2">
    <source>
        <dbReference type="ARBA" id="ARBA00022747"/>
    </source>
</evidence>
<keyword evidence="3" id="KW-0238">DNA-binding</keyword>
<dbReference type="InterPro" id="IPR044946">
    <property type="entry name" value="Restrct_endonuc_typeI_TRD_sf"/>
</dbReference>
<keyword evidence="6" id="KW-1185">Reference proteome</keyword>
<organism evidence="5 6">
    <name type="scientific">Jeotgalicoccus coquinae</name>
    <dbReference type="NCBI Taxonomy" id="709509"/>
    <lineage>
        <taxon>Bacteria</taxon>
        <taxon>Bacillati</taxon>
        <taxon>Bacillota</taxon>
        <taxon>Bacilli</taxon>
        <taxon>Bacillales</taxon>
        <taxon>Staphylococcaceae</taxon>
        <taxon>Jeotgalicoccus</taxon>
    </lineage>
</organism>
<dbReference type="InterPro" id="IPR052021">
    <property type="entry name" value="Type-I_RS_S_subunit"/>
</dbReference>
<comment type="caution">
    <text evidence="5">The sequence shown here is derived from an EMBL/GenBank/DDBJ whole genome shotgun (WGS) entry which is preliminary data.</text>
</comment>
<reference evidence="5 6" key="1">
    <citation type="submission" date="2020-08" db="EMBL/GenBank/DDBJ databases">
        <title>Genomic Encyclopedia of Type Strains, Phase IV (KMG-IV): sequencing the most valuable type-strain genomes for metagenomic binning, comparative biology and taxonomic classification.</title>
        <authorList>
            <person name="Goeker M."/>
        </authorList>
    </citation>
    <scope>NUCLEOTIDE SEQUENCE [LARGE SCALE GENOMIC DNA]</scope>
    <source>
        <strain evidence="5 6">DSM 22419</strain>
    </source>
</reference>
<dbReference type="Proteomes" id="UP000545588">
    <property type="component" value="Unassembled WGS sequence"/>
</dbReference>
<dbReference type="PANTHER" id="PTHR30408">
    <property type="entry name" value="TYPE-1 RESTRICTION ENZYME ECOKI SPECIFICITY PROTEIN"/>
    <property type="match status" value="1"/>
</dbReference>
<proteinExistence type="inferred from homology"/>